<sequence>DSWLNHARTALSMCSGSGTAEAARSVVQAVVQKWPAPGNVSMDIRTVAWWEQAHECHQLLYDNHLWCNSVVQYEHETPHLFYDVMSLYKPNLFVAGTGYRKKRRILMKANVSQCLDCGTHSVADSDFRCFAPYADMSVSGLPCTDMSKMGYQLKREGETSAVYIAHGRFVQERRVPLLVLECTPDLDMGMVEDTHPDFDWYQLFMTPGDTGHRGMARDRTYVVGCHNQRTTCKHDMEQLLQAFSKRMSRKVQTVPSDYFFADQVEVSLEARTLAERRGIEFRPGVFDLTYLLSEAERRRLNRYVSDFQQKFGRDACQDRDLVVFLGDDPDKGWRTWSATSAAIPTFRRNVRTGLMWSPYWRRWLTPREKLAAMGWPVLPDMAAAMQCSVVPARDVFRAAALAGNAMHFNCVAWAQLLALACTAPMTGLHFGLGY</sequence>
<dbReference type="AlphaFoldDB" id="A0A812Q2L0"/>
<feature type="non-terminal residue" evidence="1">
    <location>
        <position position="1"/>
    </location>
</feature>
<comment type="caution">
    <text evidence="1">The sequence shown here is derived from an EMBL/GenBank/DDBJ whole genome shotgun (WGS) entry which is preliminary data.</text>
</comment>
<dbReference type="InterPro" id="IPR029063">
    <property type="entry name" value="SAM-dependent_MTases_sf"/>
</dbReference>
<dbReference type="Gene3D" id="3.40.50.150">
    <property type="entry name" value="Vaccinia Virus protein VP39"/>
    <property type="match status" value="1"/>
</dbReference>
<keyword evidence="2" id="KW-1185">Reference proteome</keyword>
<evidence type="ECO:0000313" key="2">
    <source>
        <dbReference type="Proteomes" id="UP000601435"/>
    </source>
</evidence>
<reference evidence="1" key="1">
    <citation type="submission" date="2021-02" db="EMBL/GenBank/DDBJ databases">
        <authorList>
            <person name="Dougan E. K."/>
            <person name="Rhodes N."/>
            <person name="Thang M."/>
            <person name="Chan C."/>
        </authorList>
    </citation>
    <scope>NUCLEOTIDE SEQUENCE</scope>
</reference>
<accession>A0A812Q2L0</accession>
<evidence type="ECO:0000313" key="1">
    <source>
        <dbReference type="EMBL" id="CAE7355942.1"/>
    </source>
</evidence>
<dbReference type="OrthoDB" id="407296at2759"/>
<name>A0A812Q2L0_9DINO</name>
<gene>
    <name evidence="1" type="ORF">SNEC2469_LOCUS9307</name>
</gene>
<dbReference type="EMBL" id="CAJNJA010015069">
    <property type="protein sequence ID" value="CAE7355942.1"/>
    <property type="molecule type" value="Genomic_DNA"/>
</dbReference>
<organism evidence="1 2">
    <name type="scientific">Symbiodinium necroappetens</name>
    <dbReference type="NCBI Taxonomy" id="1628268"/>
    <lineage>
        <taxon>Eukaryota</taxon>
        <taxon>Sar</taxon>
        <taxon>Alveolata</taxon>
        <taxon>Dinophyceae</taxon>
        <taxon>Suessiales</taxon>
        <taxon>Symbiodiniaceae</taxon>
        <taxon>Symbiodinium</taxon>
    </lineage>
</organism>
<dbReference type="Proteomes" id="UP000601435">
    <property type="component" value="Unassembled WGS sequence"/>
</dbReference>
<protein>
    <submittedName>
        <fullName evidence="1">Uncharacterized protein</fullName>
    </submittedName>
</protein>
<proteinExistence type="predicted"/>
<dbReference type="SUPFAM" id="SSF53335">
    <property type="entry name" value="S-adenosyl-L-methionine-dependent methyltransferases"/>
    <property type="match status" value="1"/>
</dbReference>